<dbReference type="KEGG" id="sniv:SFSGTM_13000"/>
<dbReference type="KEGG" id="sniv:SFSGTM_30010"/>
<dbReference type="EMBL" id="AP021881">
    <property type="protein sequence ID" value="BBP00547.1"/>
    <property type="molecule type" value="Genomic_DNA"/>
</dbReference>
<dbReference type="EMBL" id="AP021881">
    <property type="protein sequence ID" value="BBP02098.1"/>
    <property type="molecule type" value="Genomic_DNA"/>
</dbReference>
<dbReference type="KEGG" id="sniv:SFSGTM_12840"/>
<dbReference type="EMBL" id="AP021881">
    <property type="protein sequence ID" value="BBP00576.1"/>
    <property type="molecule type" value="Genomic_DNA"/>
</dbReference>
<gene>
    <name evidence="1" type="ORF">SFSGTM_03950</name>
    <name evidence="2" type="ORF">SFSGTM_12550</name>
    <name evidence="3" type="ORF">SFSGTM_12800</name>
    <name evidence="4" type="ORF">SFSGTM_12840</name>
    <name evidence="5" type="ORF">SFSGTM_13000</name>
    <name evidence="6" type="ORF">SFSGTM_13090</name>
    <name evidence="7" type="ORF">SFSGTM_13200</name>
    <name evidence="8" type="ORF">SFSGTM_13250</name>
    <name evidence="9" type="ORF">SFSGTM_13950</name>
    <name evidence="10" type="ORF">SFSGTM_14470</name>
    <name evidence="11" type="ORF">SFSGTM_17220</name>
    <name evidence="12" type="ORF">SFSGTM_17250</name>
    <name evidence="13" type="ORF">SFSGTM_17270</name>
    <name evidence="14" type="ORF">SFSGTM_23020</name>
    <name evidence="15" type="ORF">SFSGTM_23310</name>
    <name evidence="16" type="ORF">SFSGTM_28000</name>
    <name evidence="17" type="ORF">SFSGTM_28060</name>
    <name evidence="18" type="ORF">SFSGTM_29730</name>
    <name evidence="19" type="ORF">SFSGTM_30010</name>
</gene>
<dbReference type="EMBL" id="AP021881">
    <property type="protein sequence ID" value="BBP01017.1"/>
    <property type="molecule type" value="Genomic_DNA"/>
</dbReference>
<protein>
    <submittedName>
        <fullName evidence="13">Transposase</fullName>
    </submittedName>
</protein>
<dbReference type="NCBIfam" id="NF033819">
    <property type="entry name" value="IS66_TnpB"/>
    <property type="match status" value="1"/>
</dbReference>
<keyword evidence="20" id="KW-1185">Reference proteome</keyword>
<evidence type="ECO:0000313" key="4">
    <source>
        <dbReference type="EMBL" id="BBP00576.1"/>
    </source>
</evidence>
<evidence type="ECO:0000313" key="19">
    <source>
        <dbReference type="EMBL" id="BBP02293.1"/>
    </source>
</evidence>
<dbReference type="Proteomes" id="UP000463939">
    <property type="component" value="Chromosome"/>
</dbReference>
<evidence type="ECO:0000313" key="15">
    <source>
        <dbReference type="EMBL" id="BBP01623.1"/>
    </source>
</evidence>
<reference evidence="20" key="1">
    <citation type="submission" date="2019-11" db="EMBL/GenBank/DDBJ databases">
        <title>Isolation and characterization of a novel species in the genus Sulfuriferula.</title>
        <authorList>
            <person name="Mochizuki J."/>
            <person name="Kojima H."/>
            <person name="Fukui M."/>
        </authorList>
    </citation>
    <scope>NUCLEOTIDE SEQUENCE [LARGE SCALE GENOMIC DNA]</scope>
    <source>
        <strain evidence="20">SGTM</strain>
    </source>
</reference>
<evidence type="ECO:0000313" key="7">
    <source>
        <dbReference type="EMBL" id="BBP00612.1"/>
    </source>
</evidence>
<dbReference type="KEGG" id="sniv:SFSGTM_13090"/>
<dbReference type="KEGG" id="sniv:SFSGTM_03950"/>
<dbReference type="KEGG" id="sniv:SFSGTM_13200"/>
<dbReference type="EMBL" id="AP021881">
    <property type="protein sequence ID" value="BBO99686.1"/>
    <property type="molecule type" value="Genomic_DNA"/>
</dbReference>
<evidence type="ECO:0000313" key="6">
    <source>
        <dbReference type="EMBL" id="BBP00601.1"/>
    </source>
</evidence>
<dbReference type="EMBL" id="AP021881">
    <property type="protein sequence ID" value="BBP00592.1"/>
    <property type="molecule type" value="Genomic_DNA"/>
</dbReference>
<dbReference type="EMBL" id="AP021881">
    <property type="protein sequence ID" value="BBP01019.1"/>
    <property type="molecule type" value="Genomic_DNA"/>
</dbReference>
<dbReference type="KEGG" id="sniv:SFSGTM_23310"/>
<dbReference type="KEGG" id="sniv:SFSGTM_17220"/>
<dbReference type="RefSeq" id="WP_162083704.1">
    <property type="nucleotide sequence ID" value="NZ_AP021881.1"/>
</dbReference>
<dbReference type="EMBL" id="AP021881">
    <property type="protein sequence ID" value="BBP00687.1"/>
    <property type="molecule type" value="Genomic_DNA"/>
</dbReference>
<evidence type="ECO:0000313" key="1">
    <source>
        <dbReference type="EMBL" id="BBO99686.1"/>
    </source>
</evidence>
<dbReference type="EMBL" id="AP021881">
    <property type="protein sequence ID" value="BBP01594.1"/>
    <property type="molecule type" value="Genomic_DNA"/>
</dbReference>
<accession>A0A809RGM2</accession>
<dbReference type="KEGG" id="sniv:SFSGTM_29730"/>
<evidence type="ECO:0000313" key="20">
    <source>
        <dbReference type="Proteomes" id="UP000463939"/>
    </source>
</evidence>
<sequence>MISAHPISPIATQVWLVIEPVDMRIGIDGLSQRIQHRLGRSPCDGAAYAFRNRRQTRVKLLVWDGTGVWLCQRRLHRGHFTWPDIAAITHPLTPTQWDWLITGIDWQRLSAPAPAHWQV</sequence>
<evidence type="ECO:0000313" key="12">
    <source>
        <dbReference type="EMBL" id="BBP01017.1"/>
    </source>
</evidence>
<evidence type="ECO:0000313" key="18">
    <source>
        <dbReference type="EMBL" id="BBP02265.1"/>
    </source>
</evidence>
<dbReference type="PANTHER" id="PTHR36455:SF1">
    <property type="entry name" value="BLR8292 PROTEIN"/>
    <property type="match status" value="1"/>
</dbReference>
<dbReference type="EMBL" id="AP021881">
    <property type="protein sequence ID" value="BBP00617.1"/>
    <property type="molecule type" value="Genomic_DNA"/>
</dbReference>
<evidence type="ECO:0000313" key="17">
    <source>
        <dbReference type="EMBL" id="BBP02098.1"/>
    </source>
</evidence>
<proteinExistence type="predicted"/>
<evidence type="ECO:0000313" key="3">
    <source>
        <dbReference type="EMBL" id="BBP00572.1"/>
    </source>
</evidence>
<dbReference type="KEGG" id="sniv:SFSGTM_17250"/>
<dbReference type="KEGG" id="sniv:SFSGTM_14470"/>
<evidence type="ECO:0000313" key="14">
    <source>
        <dbReference type="EMBL" id="BBP01594.1"/>
    </source>
</evidence>
<dbReference type="EMBL" id="AP021881">
    <property type="protein sequence ID" value="BBP02092.1"/>
    <property type="molecule type" value="Genomic_DNA"/>
</dbReference>
<evidence type="ECO:0000313" key="5">
    <source>
        <dbReference type="EMBL" id="BBP00592.1"/>
    </source>
</evidence>
<dbReference type="KEGG" id="sniv:SFSGTM_28000"/>
<dbReference type="PANTHER" id="PTHR36455">
    <property type="match status" value="1"/>
</dbReference>
<evidence type="ECO:0000313" key="2">
    <source>
        <dbReference type="EMBL" id="BBP00547.1"/>
    </source>
</evidence>
<dbReference type="KEGG" id="sniv:SFSGTM_13950"/>
<dbReference type="InterPro" id="IPR008878">
    <property type="entry name" value="Transposase_IS66_Orf2"/>
</dbReference>
<dbReference type="EMBL" id="AP021881">
    <property type="protein sequence ID" value="BBP00572.1"/>
    <property type="molecule type" value="Genomic_DNA"/>
</dbReference>
<dbReference type="KEGG" id="sniv:SFSGTM_17270"/>
<dbReference type="EMBL" id="AP021881">
    <property type="protein sequence ID" value="BBP02293.1"/>
    <property type="molecule type" value="Genomic_DNA"/>
</dbReference>
<dbReference type="EMBL" id="AP021881">
    <property type="protein sequence ID" value="BBP00612.1"/>
    <property type="molecule type" value="Genomic_DNA"/>
</dbReference>
<dbReference type="EMBL" id="AP021881">
    <property type="protein sequence ID" value="BBP00601.1"/>
    <property type="molecule type" value="Genomic_DNA"/>
</dbReference>
<dbReference type="Pfam" id="PF05717">
    <property type="entry name" value="TnpB_IS66"/>
    <property type="match status" value="1"/>
</dbReference>
<dbReference type="EMBL" id="AP021881">
    <property type="protein sequence ID" value="BBP00739.1"/>
    <property type="molecule type" value="Genomic_DNA"/>
</dbReference>
<evidence type="ECO:0000313" key="9">
    <source>
        <dbReference type="EMBL" id="BBP00687.1"/>
    </source>
</evidence>
<dbReference type="EMBL" id="AP021881">
    <property type="protein sequence ID" value="BBP01014.1"/>
    <property type="molecule type" value="Genomic_DNA"/>
</dbReference>
<evidence type="ECO:0000313" key="10">
    <source>
        <dbReference type="EMBL" id="BBP00739.1"/>
    </source>
</evidence>
<organism evidence="13 20">
    <name type="scientific">Sulfuriferula nivalis</name>
    <dbReference type="NCBI Taxonomy" id="2675298"/>
    <lineage>
        <taxon>Bacteria</taxon>
        <taxon>Pseudomonadati</taxon>
        <taxon>Pseudomonadota</taxon>
        <taxon>Betaproteobacteria</taxon>
        <taxon>Nitrosomonadales</taxon>
        <taxon>Sulfuricellaceae</taxon>
        <taxon>Sulfuriferula</taxon>
    </lineage>
</organism>
<dbReference type="KEGG" id="sniv:SFSGTM_13250"/>
<evidence type="ECO:0000313" key="11">
    <source>
        <dbReference type="EMBL" id="BBP01014.1"/>
    </source>
</evidence>
<evidence type="ECO:0000313" key="13">
    <source>
        <dbReference type="EMBL" id="BBP01019.1"/>
    </source>
</evidence>
<evidence type="ECO:0000313" key="16">
    <source>
        <dbReference type="EMBL" id="BBP02092.1"/>
    </source>
</evidence>
<reference evidence="13" key="2">
    <citation type="journal article" name="Int. J. Syst. Evol. Microbiol.">
        <title>Sulfuriferula nivalis sp. nov., a sulfur oxidizer isolated from snow and emended description of Sulfuriferula plumbiphila.</title>
        <authorList>
            <person name="Kojima H."/>
            <person name="Mochizuki J."/>
            <person name="Fukui M."/>
        </authorList>
    </citation>
    <scope>NUCLEOTIDE SEQUENCE</scope>
    <source>
        <strain evidence="13">SGTM</strain>
    </source>
</reference>
<dbReference type="EMBL" id="AP021881">
    <property type="protein sequence ID" value="BBP01623.1"/>
    <property type="molecule type" value="Genomic_DNA"/>
</dbReference>
<dbReference type="KEGG" id="sniv:SFSGTM_12800"/>
<evidence type="ECO:0000313" key="8">
    <source>
        <dbReference type="EMBL" id="BBP00617.1"/>
    </source>
</evidence>
<name>A0A809RGM2_9PROT</name>
<dbReference type="KEGG" id="sniv:SFSGTM_28060"/>
<dbReference type="KEGG" id="sniv:SFSGTM_12550"/>
<dbReference type="KEGG" id="sniv:SFSGTM_23020"/>
<dbReference type="EMBL" id="AP021881">
    <property type="protein sequence ID" value="BBP02265.1"/>
    <property type="molecule type" value="Genomic_DNA"/>
</dbReference>
<dbReference type="AlphaFoldDB" id="A0A809RGM2"/>